<organism evidence="9 10">
    <name type="scientific">Candidatus Lucifugimonas marina</name>
    <dbReference type="NCBI Taxonomy" id="3038979"/>
    <lineage>
        <taxon>Bacteria</taxon>
        <taxon>Bacillati</taxon>
        <taxon>Chloroflexota</taxon>
        <taxon>Dehalococcoidia</taxon>
        <taxon>SAR202 cluster</taxon>
        <taxon>Candidatus Lucifugimonadales</taxon>
        <taxon>Candidatus Lucifugimonadaceae</taxon>
        <taxon>Candidatus Lucifugimonas</taxon>
    </lineage>
</organism>
<comment type="catalytic activity">
    <reaction evidence="1 6">
        <text>an S-substituted glutathione + H2O = an S-substituted L-cysteinylglycine + L-glutamate</text>
        <dbReference type="Rhea" id="RHEA:59468"/>
        <dbReference type="ChEBI" id="CHEBI:15377"/>
        <dbReference type="ChEBI" id="CHEBI:29985"/>
        <dbReference type="ChEBI" id="CHEBI:90779"/>
        <dbReference type="ChEBI" id="CHEBI:143103"/>
        <dbReference type="EC" id="3.4.19.13"/>
    </reaction>
</comment>
<comment type="subunit">
    <text evidence="6">This enzyme consists of two polypeptide chains, which are synthesized in precursor form from a single polypeptide.</text>
</comment>
<comment type="PTM">
    <text evidence="6">Cleaved by autocatalysis into a large and a small subunit.</text>
</comment>
<keyword evidence="6 9" id="KW-0808">Transferase</keyword>
<evidence type="ECO:0000256" key="3">
    <source>
        <dbReference type="ARBA" id="ARBA00047417"/>
    </source>
</evidence>
<dbReference type="InterPro" id="IPR052896">
    <property type="entry name" value="GGT-like_enzyme"/>
</dbReference>
<dbReference type="PANTHER" id="PTHR43881">
    <property type="entry name" value="GAMMA-GLUTAMYLTRANSPEPTIDASE (AFU_ORTHOLOGUE AFUA_4G13580)"/>
    <property type="match status" value="1"/>
</dbReference>
<keyword evidence="6" id="KW-0317">Glutathione biosynthesis</keyword>
<evidence type="ECO:0000256" key="7">
    <source>
        <dbReference type="SAM" id="MobiDB-lite"/>
    </source>
</evidence>
<comment type="catalytic activity">
    <reaction evidence="3 6">
        <text>an N-terminal (5-L-glutamyl)-[peptide] + an alpha-amino acid = 5-L-glutamyl amino acid + an N-terminal L-alpha-aminoacyl-[peptide]</text>
        <dbReference type="Rhea" id="RHEA:23904"/>
        <dbReference type="Rhea" id="RHEA-COMP:9780"/>
        <dbReference type="Rhea" id="RHEA-COMP:9795"/>
        <dbReference type="ChEBI" id="CHEBI:77644"/>
        <dbReference type="ChEBI" id="CHEBI:78597"/>
        <dbReference type="ChEBI" id="CHEBI:78599"/>
        <dbReference type="ChEBI" id="CHEBI:78608"/>
        <dbReference type="EC" id="2.3.2.2"/>
    </reaction>
</comment>
<evidence type="ECO:0000313" key="10">
    <source>
        <dbReference type="Proteomes" id="UP001219901"/>
    </source>
</evidence>
<evidence type="ECO:0000313" key="8">
    <source>
        <dbReference type="EMBL" id="MDG0867400.1"/>
    </source>
</evidence>
<evidence type="ECO:0000256" key="5">
    <source>
        <dbReference type="PIRSR" id="PIRSR600101-2"/>
    </source>
</evidence>
<reference evidence="9" key="2">
    <citation type="journal article" date="2023" name="Nat. Commun.">
        <title>Cultivation of marine bacteria of the SAR202 clade.</title>
        <authorList>
            <person name="Lim Y."/>
            <person name="Seo J.H."/>
            <person name="Giovannoni S.J."/>
            <person name="Kang I."/>
            <person name="Cho J.C."/>
        </authorList>
    </citation>
    <scope>NUCLEOTIDE SEQUENCE</scope>
    <source>
        <strain evidence="9">JH1073</strain>
    </source>
</reference>
<dbReference type="SUPFAM" id="SSF56235">
    <property type="entry name" value="N-terminal nucleophile aminohydrolases (Ntn hydrolases)"/>
    <property type="match status" value="1"/>
</dbReference>
<gene>
    <name evidence="9" type="primary">ggt</name>
    <name evidence="8" type="ORF">GKO46_10000</name>
    <name evidence="9" type="ORF">GKO48_11540</name>
</gene>
<dbReference type="Gene3D" id="1.10.246.130">
    <property type="match status" value="1"/>
</dbReference>
<dbReference type="Gene3D" id="3.60.20.40">
    <property type="match status" value="1"/>
</dbReference>
<dbReference type="EMBL" id="WMBE01000003">
    <property type="protein sequence ID" value="MDG0867400.1"/>
    <property type="molecule type" value="Genomic_DNA"/>
</dbReference>
<dbReference type="GO" id="GO:0103068">
    <property type="term" value="F:leukotriene C4 gamma-glutamyl transferase activity"/>
    <property type="evidence" value="ECO:0007669"/>
    <property type="project" value="UniProtKB-EC"/>
</dbReference>
<dbReference type="PRINTS" id="PR01210">
    <property type="entry name" value="GGTRANSPTASE"/>
</dbReference>
<comment type="similarity">
    <text evidence="6">Belongs to the gamma-glutamyltransferase family.</text>
</comment>
<dbReference type="InterPro" id="IPR043137">
    <property type="entry name" value="GGT_ssub_C"/>
</dbReference>
<dbReference type="Proteomes" id="UP001219901">
    <property type="component" value="Chromosome"/>
</dbReference>
<dbReference type="NCBIfam" id="TIGR00066">
    <property type="entry name" value="g_glut_trans"/>
    <property type="match status" value="1"/>
</dbReference>
<keyword evidence="6" id="KW-0865">Zymogen</keyword>
<feature type="active site" description="Nucleophile" evidence="4">
    <location>
        <position position="357"/>
    </location>
</feature>
<dbReference type="GO" id="GO:0036374">
    <property type="term" value="F:glutathione hydrolase activity"/>
    <property type="evidence" value="ECO:0007669"/>
    <property type="project" value="UniProtKB-UniRule"/>
</dbReference>
<dbReference type="InterPro" id="IPR029055">
    <property type="entry name" value="Ntn_hydrolases_N"/>
</dbReference>
<dbReference type="Pfam" id="PF01019">
    <property type="entry name" value="G_glu_transpept"/>
    <property type="match status" value="1"/>
</dbReference>
<dbReference type="EC" id="2.3.2.2" evidence="6"/>
<feature type="binding site" evidence="5">
    <location>
        <position position="440"/>
    </location>
    <ligand>
        <name>L-glutamate</name>
        <dbReference type="ChEBI" id="CHEBI:29985"/>
    </ligand>
</feature>
<evidence type="ECO:0000313" key="11">
    <source>
        <dbReference type="Proteomes" id="UP001321249"/>
    </source>
</evidence>
<protein>
    <recommendedName>
        <fullName evidence="6">Glutathione hydrolase proenzyme</fullName>
        <ecNumber evidence="6">2.3.2.2</ecNumber>
        <ecNumber evidence="6">3.4.19.13</ecNumber>
    </recommendedName>
    <component>
        <recommendedName>
            <fullName evidence="6">Glutathione hydrolase large chain</fullName>
        </recommendedName>
    </component>
    <component>
        <recommendedName>
            <fullName evidence="6">Glutathione hydrolase small chain</fullName>
        </recommendedName>
    </component>
</protein>
<reference evidence="10 11" key="1">
    <citation type="submission" date="2019-11" db="EMBL/GenBank/DDBJ databases">
        <authorList>
            <person name="Cho J.-C."/>
        </authorList>
    </citation>
    <scope>NUCLEOTIDE SEQUENCE [LARGE SCALE GENOMIC DNA]</scope>
    <source>
        <strain evidence="9 10">JH1073</strain>
        <strain evidence="8 11">JH702</strain>
    </source>
</reference>
<sequence>MSYFKSRRSAVVARNGSVATSQPLAAQAGLQMLRDGGNAIDAAVATAAVLNVVEPMSTGIGGDMFALIWDKNERKVVSLNGSGRQAAAANVADVRKAGYESIQNNGEGSHFAVSVPGTVHGWETALNQYGRMTLREVLKPAIDYALNGFPVSEVIAHFWSSEDTITKLNHRPSGRELLPGAAANGGPKYGEIVKLPELGRTLQMIAEGGSEAFYKGEIAKKTADFIQKEGGWLTEADLANHHSDWDEAISTNYRGVDIWECPPNGQGIAALIALNLAEGFDIGSMGAQSADRYHYLIESMRHGYADAFQYVADPRVAEVPIDPLLSKDYANRRRAGISGVQADPNVSYGDPMGSADTVYLTAVDGEGTAVSFINSLFNGFGTGLVVPGTGMALQNRGSLFSFDPNHPNYLEGNKRPFQTIIPAMATKDDEMWLSFGVMGGFMQPQGHLQVASNMIDFGMDSQEALDAPRFKVEVEGNQDVMVEEDLSPDVVKELEKRGHTVNVVSGYDRANFGGGQVISRDPETGVLTAGSEPRKDGAAVGY</sequence>
<feature type="compositionally biased region" description="Basic and acidic residues" evidence="7">
    <location>
        <begin position="532"/>
        <end position="542"/>
    </location>
</feature>
<dbReference type="InterPro" id="IPR043138">
    <property type="entry name" value="GGT_lsub"/>
</dbReference>
<evidence type="ECO:0000313" key="9">
    <source>
        <dbReference type="EMBL" id="WFG40220.1"/>
    </source>
</evidence>
<dbReference type="Proteomes" id="UP001321249">
    <property type="component" value="Unassembled WGS sequence"/>
</dbReference>
<reference evidence="10" key="3">
    <citation type="submission" date="2023-06" db="EMBL/GenBank/DDBJ databases">
        <title>Pangenomics reveal diversification of enzyme families and niche specialization in globally abundant SAR202 bacteria.</title>
        <authorList>
            <person name="Saw J.H.W."/>
        </authorList>
    </citation>
    <scope>NUCLEOTIDE SEQUENCE [LARGE SCALE GENOMIC DNA]</scope>
    <source>
        <strain evidence="10">JH1073</strain>
    </source>
</reference>
<evidence type="ECO:0000256" key="2">
    <source>
        <dbReference type="ARBA" id="ARBA00001089"/>
    </source>
</evidence>
<comment type="pathway">
    <text evidence="6">Sulfur metabolism; glutathione metabolism.</text>
</comment>
<dbReference type="PANTHER" id="PTHR43881:SF1">
    <property type="entry name" value="GAMMA-GLUTAMYLTRANSPEPTIDASE (AFU_ORTHOLOGUE AFUA_4G13580)"/>
    <property type="match status" value="1"/>
</dbReference>
<dbReference type="InterPro" id="IPR000101">
    <property type="entry name" value="GGT_peptidase"/>
</dbReference>
<evidence type="ECO:0000256" key="1">
    <source>
        <dbReference type="ARBA" id="ARBA00001049"/>
    </source>
</evidence>
<keyword evidence="10" id="KW-1185">Reference proteome</keyword>
<dbReference type="GO" id="GO:0006750">
    <property type="term" value="P:glutathione biosynthetic process"/>
    <property type="evidence" value="ECO:0007669"/>
    <property type="project" value="UniProtKB-KW"/>
</dbReference>
<dbReference type="EC" id="3.4.19.13" evidence="6"/>
<evidence type="ECO:0000256" key="6">
    <source>
        <dbReference type="RuleBase" id="RU368036"/>
    </source>
</evidence>
<keyword evidence="6" id="KW-0378">Hydrolase</keyword>
<proteinExistence type="inferred from homology"/>
<name>A0AAJ6CVP3_9CHLR</name>
<comment type="catalytic activity">
    <reaction evidence="2 6">
        <text>glutathione + H2O = L-cysteinylglycine + L-glutamate</text>
        <dbReference type="Rhea" id="RHEA:28807"/>
        <dbReference type="ChEBI" id="CHEBI:15377"/>
        <dbReference type="ChEBI" id="CHEBI:29985"/>
        <dbReference type="ChEBI" id="CHEBI:57925"/>
        <dbReference type="ChEBI" id="CHEBI:61694"/>
        <dbReference type="EC" id="3.4.19.13"/>
    </reaction>
</comment>
<dbReference type="EMBL" id="CP046147">
    <property type="protein sequence ID" value="WFG40220.1"/>
    <property type="molecule type" value="Genomic_DNA"/>
</dbReference>
<dbReference type="GO" id="GO:0006751">
    <property type="term" value="P:glutathione catabolic process"/>
    <property type="evidence" value="ECO:0007669"/>
    <property type="project" value="UniProtKB-UniRule"/>
</dbReference>
<evidence type="ECO:0000256" key="4">
    <source>
        <dbReference type="PIRSR" id="PIRSR600101-1"/>
    </source>
</evidence>
<dbReference type="AlphaFoldDB" id="A0AAJ6CVP3"/>
<accession>A0AAJ6CVP3</accession>
<feature type="region of interest" description="Disordered" evidence="7">
    <location>
        <begin position="523"/>
        <end position="542"/>
    </location>
</feature>
<keyword evidence="6 9" id="KW-0012">Acyltransferase</keyword>
<dbReference type="RefSeq" id="WP_342841557.1">
    <property type="nucleotide sequence ID" value="NZ_CP046146.1"/>
</dbReference>